<organism evidence="1">
    <name type="scientific">Proboscia inermis</name>
    <dbReference type="NCBI Taxonomy" id="420281"/>
    <lineage>
        <taxon>Eukaryota</taxon>
        <taxon>Sar</taxon>
        <taxon>Stramenopiles</taxon>
        <taxon>Ochrophyta</taxon>
        <taxon>Bacillariophyta</taxon>
        <taxon>Coscinodiscophyceae</taxon>
        <taxon>Rhizosoleniophycidae</taxon>
        <taxon>Rhizosoleniales</taxon>
        <taxon>Rhizosoleniaceae</taxon>
        <taxon>Proboscia</taxon>
    </lineage>
</organism>
<proteinExistence type="predicted"/>
<gene>
    <name evidence="1" type="ORF">PINE0816_LOCUS10738</name>
</gene>
<protein>
    <submittedName>
        <fullName evidence="1">Uncharacterized protein</fullName>
    </submittedName>
</protein>
<dbReference type="AlphaFoldDB" id="A0A7S0C791"/>
<reference evidence="1" key="1">
    <citation type="submission" date="2021-01" db="EMBL/GenBank/DDBJ databases">
        <authorList>
            <person name="Corre E."/>
            <person name="Pelletier E."/>
            <person name="Niang G."/>
            <person name="Scheremetjew M."/>
            <person name="Finn R."/>
            <person name="Kale V."/>
            <person name="Holt S."/>
            <person name="Cochrane G."/>
            <person name="Meng A."/>
            <person name="Brown T."/>
            <person name="Cohen L."/>
        </authorList>
    </citation>
    <scope>NUCLEOTIDE SEQUENCE</scope>
    <source>
        <strain evidence="1">CCAP1064/1</strain>
    </source>
</reference>
<sequence>MKEFYDIETKNNKQNPPTSFIKRRRLFYIAVDSLATQDSKDFILKPLLGRSDQRKRVTRQGRQVFFRDPFIPRQSKRMKHSRRQEILKGDDDIWIEIIGNSQRTGNKRSYFKSKRTGQLVWDEPPSGAG</sequence>
<name>A0A7S0C791_9STRA</name>
<evidence type="ECO:0000313" key="1">
    <source>
        <dbReference type="EMBL" id="CAD8414604.1"/>
    </source>
</evidence>
<accession>A0A7S0C791</accession>
<dbReference type="EMBL" id="HBEL01022915">
    <property type="protein sequence ID" value="CAD8414604.1"/>
    <property type="molecule type" value="Transcribed_RNA"/>
</dbReference>